<dbReference type="PANTHER" id="PTHR34297:SF2">
    <property type="entry name" value="ASP23_GLS24 FAMILY ENVELOPE STRESS RESPONSE PROTEIN"/>
    <property type="match status" value="1"/>
</dbReference>
<dbReference type="EMBL" id="DVGY01000167">
    <property type="protein sequence ID" value="HIR41618.1"/>
    <property type="molecule type" value="Genomic_DNA"/>
</dbReference>
<sequence length="118" mass="12877">MVTLENHLGTIRVSHSYLVDLVGRAVVSCFGVAGMAVTPTQKGPLAKLYHSKTDALDRGIRVRSKDDGLLIDLHIIVLYGTNISAIVKSIINKVTYTVEDTTGIRVLRVNVYVDGLKQ</sequence>
<dbReference type="Pfam" id="PF03780">
    <property type="entry name" value="Asp23"/>
    <property type="match status" value="1"/>
</dbReference>
<evidence type="ECO:0000313" key="3">
    <source>
        <dbReference type="Proteomes" id="UP000886749"/>
    </source>
</evidence>
<reference evidence="2" key="2">
    <citation type="journal article" date="2021" name="PeerJ">
        <title>Extensive microbial diversity within the chicken gut microbiome revealed by metagenomics and culture.</title>
        <authorList>
            <person name="Gilroy R."/>
            <person name="Ravi A."/>
            <person name="Getino M."/>
            <person name="Pursley I."/>
            <person name="Horton D.L."/>
            <person name="Alikhan N.F."/>
            <person name="Baker D."/>
            <person name="Gharbi K."/>
            <person name="Hall N."/>
            <person name="Watson M."/>
            <person name="Adriaenssens E.M."/>
            <person name="Foster-Nyarko E."/>
            <person name="Jarju S."/>
            <person name="Secka A."/>
            <person name="Antonio M."/>
            <person name="Oren A."/>
            <person name="Chaudhuri R.R."/>
            <person name="La Ragione R."/>
            <person name="Hildebrand F."/>
            <person name="Pallen M.J."/>
        </authorList>
    </citation>
    <scope>NUCLEOTIDE SEQUENCE</scope>
    <source>
        <strain evidence="2">CHK184-25365</strain>
    </source>
</reference>
<comment type="caution">
    <text evidence="2">The sequence shown here is derived from an EMBL/GenBank/DDBJ whole genome shotgun (WGS) entry which is preliminary data.</text>
</comment>
<dbReference type="Proteomes" id="UP000886749">
    <property type="component" value="Unassembled WGS sequence"/>
</dbReference>
<reference evidence="2" key="1">
    <citation type="submission" date="2020-10" db="EMBL/GenBank/DDBJ databases">
        <authorList>
            <person name="Gilroy R."/>
        </authorList>
    </citation>
    <scope>NUCLEOTIDE SEQUENCE</scope>
    <source>
        <strain evidence="2">CHK184-25365</strain>
    </source>
</reference>
<evidence type="ECO:0000313" key="2">
    <source>
        <dbReference type="EMBL" id="HIR41618.1"/>
    </source>
</evidence>
<gene>
    <name evidence="2" type="ORF">IAB36_07315</name>
</gene>
<dbReference type="AlphaFoldDB" id="A0A9D1AKK7"/>
<dbReference type="PANTHER" id="PTHR34297">
    <property type="entry name" value="HYPOTHETICAL CYTOSOLIC PROTEIN-RELATED"/>
    <property type="match status" value="1"/>
</dbReference>
<name>A0A9D1AKK7_9FIRM</name>
<evidence type="ECO:0000256" key="1">
    <source>
        <dbReference type="ARBA" id="ARBA00005721"/>
    </source>
</evidence>
<dbReference type="InterPro" id="IPR005531">
    <property type="entry name" value="Asp23"/>
</dbReference>
<proteinExistence type="inferred from homology"/>
<organism evidence="2 3">
    <name type="scientific">Candidatus Egerieicola pullicola</name>
    <dbReference type="NCBI Taxonomy" id="2840775"/>
    <lineage>
        <taxon>Bacteria</taxon>
        <taxon>Bacillati</taxon>
        <taxon>Bacillota</taxon>
        <taxon>Clostridia</taxon>
        <taxon>Eubacteriales</taxon>
        <taxon>Oscillospiraceae</taxon>
        <taxon>Oscillospiraceae incertae sedis</taxon>
        <taxon>Candidatus Egerieicola</taxon>
    </lineage>
</organism>
<accession>A0A9D1AKK7</accession>
<comment type="similarity">
    <text evidence="1">Belongs to the asp23 family.</text>
</comment>
<protein>
    <submittedName>
        <fullName evidence="2">Asp23/Gls24 family envelope stress response protein</fullName>
    </submittedName>
</protein>